<evidence type="ECO:0000313" key="2">
    <source>
        <dbReference type="Proteomes" id="UP000294604"/>
    </source>
</evidence>
<accession>A0A4R8SZR3</accession>
<name>A0A4R8SZR3_9MYCO</name>
<gene>
    <name evidence="1" type="ORF">CCUG60884_00289</name>
</gene>
<reference evidence="1 2" key="1">
    <citation type="journal article" date="2019" name="Sci. Rep.">
        <title>Extended insight into the Mycobacterium chelonae-abscessus complex through whole genome sequencing of Mycobacterium salmoniphilum outbreak and Mycobacterium salmoniphilum-like strains.</title>
        <authorList>
            <person name="Behra P.R.K."/>
            <person name="Das S."/>
            <person name="Pettersson B.M.F."/>
            <person name="Shirreff L."/>
            <person name="DuCote T."/>
            <person name="Jacobsson K.G."/>
            <person name="Ennis D.G."/>
            <person name="Kirsebom L.A."/>
        </authorList>
    </citation>
    <scope>NUCLEOTIDE SEQUENCE [LARGE SCALE GENOMIC DNA]</scope>
    <source>
        <strain evidence="1 2">CCUG 60884</strain>
    </source>
</reference>
<dbReference type="RefSeq" id="WP_134081023.1">
    <property type="nucleotide sequence ID" value="NZ_PECL01000003.1"/>
</dbReference>
<proteinExistence type="predicted"/>
<evidence type="ECO:0000313" key="1">
    <source>
        <dbReference type="EMBL" id="TEA09120.1"/>
    </source>
</evidence>
<organism evidence="1 2">
    <name type="scientific">Mycobacteroides salmoniphilum</name>
    <dbReference type="NCBI Taxonomy" id="404941"/>
    <lineage>
        <taxon>Bacteria</taxon>
        <taxon>Bacillati</taxon>
        <taxon>Actinomycetota</taxon>
        <taxon>Actinomycetes</taxon>
        <taxon>Mycobacteriales</taxon>
        <taxon>Mycobacteriaceae</taxon>
        <taxon>Mycobacteroides</taxon>
    </lineage>
</organism>
<sequence length="75" mass="8334">MAGELREDVQVLTSLAVEQGTWLSQIAEAVGAAPDDDDNLLPEKVKSVVQERDQLAREVEDLRGSLMPIPRQENY</sequence>
<comment type="caution">
    <text evidence="1">The sequence shown here is derived from an EMBL/GenBank/DDBJ whole genome shotgun (WGS) entry which is preliminary data.</text>
</comment>
<dbReference type="Proteomes" id="UP000294604">
    <property type="component" value="Unassembled WGS sequence"/>
</dbReference>
<protein>
    <submittedName>
        <fullName evidence="1">Uncharacterized protein</fullName>
    </submittedName>
</protein>
<dbReference type="EMBL" id="PECL01000003">
    <property type="protein sequence ID" value="TEA09120.1"/>
    <property type="molecule type" value="Genomic_DNA"/>
</dbReference>
<dbReference type="AlphaFoldDB" id="A0A4R8SZR3"/>